<reference evidence="3 5" key="2">
    <citation type="submission" date="2019-07" db="EMBL/GenBank/DDBJ databases">
        <title>Genomic analysis of Lentibacillus sp. NKC851-2.</title>
        <authorList>
            <person name="Oh Y.J."/>
        </authorList>
    </citation>
    <scope>NUCLEOTIDE SEQUENCE [LARGE SCALE GENOMIC DNA]</scope>
    <source>
        <strain evidence="3 5">NKC851-2</strain>
    </source>
</reference>
<evidence type="ECO:0000313" key="3">
    <source>
        <dbReference type="EMBL" id="TRM11688.1"/>
    </source>
</evidence>
<evidence type="ECO:0000313" key="5">
    <source>
        <dbReference type="Proteomes" id="UP000319280"/>
    </source>
</evidence>
<evidence type="ECO:0000313" key="2">
    <source>
        <dbReference type="EMBL" id="TMN22898.1"/>
    </source>
</evidence>
<comment type="caution">
    <text evidence="3">The sequence shown here is derived from an EMBL/GenBank/DDBJ whole genome shotgun (WGS) entry which is preliminary data.</text>
</comment>
<sequence>MIVSLKHIVVFMSLLTVFMPYTVHAEEQTPSTAEEFDIDLTGYQQYPFSSFYQLGNEITPLAQIYFGIIQKEQTWMENPRMYIKGNKGYVHLWKEDGTNVLYHIQKRENGMWEIMKVNRKKIDRIPVPKKLLKEALIERLIKPISQAIDDYYGESKLWYRGLEKVLEIKKDEQNHRFTVTVQVQTFEGPHNPPYGEETITFSLKGDEAKVVNFDHRDIPKKEWAKKLQLR</sequence>
<proteinExistence type="predicted"/>
<evidence type="ECO:0000256" key="1">
    <source>
        <dbReference type="SAM" id="SignalP"/>
    </source>
</evidence>
<evidence type="ECO:0000313" key="4">
    <source>
        <dbReference type="Proteomes" id="UP000306980"/>
    </source>
</evidence>
<dbReference type="Pfam" id="PF13027">
    <property type="entry name" value="DUF3888"/>
    <property type="match status" value="1"/>
</dbReference>
<dbReference type="Proteomes" id="UP000306980">
    <property type="component" value="Unassembled WGS sequence"/>
</dbReference>
<dbReference type="EMBL" id="VCIA01000001">
    <property type="protein sequence ID" value="TMN22898.1"/>
    <property type="molecule type" value="Genomic_DNA"/>
</dbReference>
<dbReference type="OrthoDB" id="1937736at2"/>
<accession>A0A549YIJ0</accession>
<protein>
    <submittedName>
        <fullName evidence="3">DUF3888 domain-containing protein</fullName>
    </submittedName>
</protein>
<reference evidence="2 4" key="1">
    <citation type="submission" date="2019-05" db="EMBL/GenBank/DDBJ databases">
        <title>Genomic analysis of Lentibacillus sp. NKC220-2.</title>
        <authorList>
            <person name="Oh Y.J."/>
        </authorList>
    </citation>
    <scope>NUCLEOTIDE SEQUENCE [LARGE SCALE GENOMIC DNA]</scope>
    <source>
        <strain evidence="2 4">NKC220-2</strain>
    </source>
</reference>
<feature type="signal peptide" evidence="1">
    <location>
        <begin position="1"/>
        <end position="25"/>
    </location>
</feature>
<organism evidence="3 5">
    <name type="scientific">Lentibacillus cibarius</name>
    <dbReference type="NCBI Taxonomy" id="2583219"/>
    <lineage>
        <taxon>Bacteria</taxon>
        <taxon>Bacillati</taxon>
        <taxon>Bacillota</taxon>
        <taxon>Bacilli</taxon>
        <taxon>Bacillales</taxon>
        <taxon>Bacillaceae</taxon>
        <taxon>Lentibacillus</taxon>
    </lineage>
</organism>
<feature type="chain" id="PRO_5036365479" evidence="1">
    <location>
        <begin position="26"/>
        <end position="230"/>
    </location>
</feature>
<dbReference type="Proteomes" id="UP000319280">
    <property type="component" value="Unassembled WGS sequence"/>
</dbReference>
<dbReference type="InterPro" id="IPR024984">
    <property type="entry name" value="DUF3888"/>
</dbReference>
<keyword evidence="5" id="KW-1185">Reference proteome</keyword>
<keyword evidence="1" id="KW-0732">Signal</keyword>
<gene>
    <name evidence="2" type="ORF">FFL34_12980</name>
    <name evidence="3" type="ORF">FH966_08325</name>
</gene>
<dbReference type="EMBL" id="VJMZ01000001">
    <property type="protein sequence ID" value="TRM11688.1"/>
    <property type="molecule type" value="Genomic_DNA"/>
</dbReference>
<accession>A0A5S3QMK8</accession>
<dbReference type="AlphaFoldDB" id="A0A549YIJ0"/>
<name>A0A549YIJ0_9BACI</name>